<gene>
    <name evidence="12" type="ORF">POM88_026180</name>
</gene>
<dbReference type="InterPro" id="IPR008656">
    <property type="entry name" value="Inositol_tetrakis-P_1-kinase"/>
</dbReference>
<comment type="similarity">
    <text evidence="2">Belongs to the ITPK1 family.</text>
</comment>
<evidence type="ECO:0000256" key="5">
    <source>
        <dbReference type="ARBA" id="ARBA00022679"/>
    </source>
</evidence>
<evidence type="ECO:0000256" key="10">
    <source>
        <dbReference type="ARBA" id="ARBA00022842"/>
    </source>
</evidence>
<evidence type="ECO:0000259" key="11">
    <source>
        <dbReference type="Pfam" id="PF05770"/>
    </source>
</evidence>
<dbReference type="Pfam" id="PF05770">
    <property type="entry name" value="Ins134_P3_kin"/>
    <property type="match status" value="1"/>
</dbReference>
<comment type="caution">
    <text evidence="12">The sequence shown here is derived from an EMBL/GenBank/DDBJ whole genome shotgun (WGS) entry which is preliminary data.</text>
</comment>
<dbReference type="GO" id="GO:0047325">
    <property type="term" value="F:inositol-3,4,5,6-tetrakisphosphate 1-kinase activity"/>
    <property type="evidence" value="ECO:0007669"/>
    <property type="project" value="InterPro"/>
</dbReference>
<evidence type="ECO:0000313" key="12">
    <source>
        <dbReference type="EMBL" id="KAK1379436.1"/>
    </source>
</evidence>
<keyword evidence="7" id="KW-0547">Nucleotide-binding</keyword>
<evidence type="ECO:0000256" key="1">
    <source>
        <dbReference type="ARBA" id="ARBA00001946"/>
    </source>
</evidence>
<dbReference type="FunFam" id="3.30.470.20:FF:000047">
    <property type="entry name" value="Inositol-tetrakisphosphate 1-kinase 4"/>
    <property type="match status" value="1"/>
</dbReference>
<reference evidence="12" key="2">
    <citation type="submission" date="2023-05" db="EMBL/GenBank/DDBJ databases">
        <authorList>
            <person name="Schelkunov M.I."/>
        </authorList>
    </citation>
    <scope>NUCLEOTIDE SEQUENCE</scope>
    <source>
        <strain evidence="12">Hsosn_3</strain>
        <tissue evidence="12">Leaf</tissue>
    </source>
</reference>
<sequence>MDFTGVRGVLLDSSALLLPDNDVVSTQNDDVLLRPGADYVFRKLRYSNIPTGISYGLDLSAPKVRLLEKISKQFSFDIFILNSSSVEVIDKEVARAWGDYGGSILHVASNISKELFAKLNNSWLYVILRSHGGELAGDTGGGTSKESGLVFIDKLEQLPLTICSYNRKAIGKNGLVVGYVMKPSREEDFAKRGAFPLRPNVNGLIFLPLTFELPISTQLQQVDMVIHKATDEIISVELNSSLEISNNIIYSKGMLEVQRCLEERSDCCVIDPISNIDPVLDRFKIQTLLLGLEKLNTEGRNKIRAPRCIKVDNFDVPDLQQRLQEAALSPPSIVKAQVACGVSDAHSMAIVYNIDDYKGLNVPLPAVVQEYVNHSSTLFKFYVLGDEIFHAVKKSTPNADMLIKLSEKSGHKPLVFDSLKSLPTAQKEQQSGDANYQEAKEQQMDLQLVTDAAKWLSKMLNLTIFGFDVVIQDDTGDHVIVDVNYLPSFKEVCDNVAIPAFWKAIKRKYESRKNAD</sequence>
<keyword evidence="5" id="KW-0808">Transferase</keyword>
<dbReference type="EMBL" id="JAUIZM010000006">
    <property type="protein sequence ID" value="KAK1379436.1"/>
    <property type="molecule type" value="Genomic_DNA"/>
</dbReference>
<proteinExistence type="inferred from homology"/>
<evidence type="ECO:0000313" key="13">
    <source>
        <dbReference type="Proteomes" id="UP001237642"/>
    </source>
</evidence>
<comment type="subunit">
    <text evidence="3">Monomer.</text>
</comment>
<keyword evidence="9" id="KW-0067">ATP-binding</keyword>
<evidence type="ECO:0000256" key="8">
    <source>
        <dbReference type="ARBA" id="ARBA00022777"/>
    </source>
</evidence>
<dbReference type="GO" id="GO:0005524">
    <property type="term" value="F:ATP binding"/>
    <property type="evidence" value="ECO:0007669"/>
    <property type="project" value="UniProtKB-KW"/>
</dbReference>
<dbReference type="GO" id="GO:0032957">
    <property type="term" value="P:inositol trisphosphate metabolic process"/>
    <property type="evidence" value="ECO:0007669"/>
    <property type="project" value="InterPro"/>
</dbReference>
<keyword evidence="8" id="KW-0418">Kinase</keyword>
<dbReference type="Proteomes" id="UP001237642">
    <property type="component" value="Unassembled WGS sequence"/>
</dbReference>
<evidence type="ECO:0000256" key="7">
    <source>
        <dbReference type="ARBA" id="ARBA00022741"/>
    </source>
</evidence>
<evidence type="ECO:0000256" key="6">
    <source>
        <dbReference type="ARBA" id="ARBA00022723"/>
    </source>
</evidence>
<reference evidence="12" key="1">
    <citation type="submission" date="2023-02" db="EMBL/GenBank/DDBJ databases">
        <title>Genome of toxic invasive species Heracleum sosnowskyi carries increased number of genes despite the absence of recent whole-genome duplications.</title>
        <authorList>
            <person name="Schelkunov M."/>
            <person name="Shtratnikova V."/>
            <person name="Makarenko M."/>
            <person name="Klepikova A."/>
            <person name="Omelchenko D."/>
            <person name="Novikova G."/>
            <person name="Obukhova E."/>
            <person name="Bogdanov V."/>
            <person name="Penin A."/>
            <person name="Logacheva M."/>
        </authorList>
    </citation>
    <scope>NUCLEOTIDE SEQUENCE</scope>
    <source>
        <strain evidence="12">Hsosn_3</strain>
        <tissue evidence="12">Leaf</tissue>
    </source>
</reference>
<accession>A0AAD8I6G9</accession>
<dbReference type="GO" id="GO:0052726">
    <property type="term" value="F:inositol-1,3,4-trisphosphate 5-kinase activity"/>
    <property type="evidence" value="ECO:0007669"/>
    <property type="project" value="InterPro"/>
</dbReference>
<dbReference type="PANTHER" id="PTHR14217">
    <property type="entry name" value="INOSITOL-TETRAKISPHOSPHATE 1-KINASE"/>
    <property type="match status" value="1"/>
</dbReference>
<dbReference type="GO" id="GO:0052725">
    <property type="term" value="F:inositol-1,3,4-trisphosphate 6-kinase activity"/>
    <property type="evidence" value="ECO:0007669"/>
    <property type="project" value="InterPro"/>
</dbReference>
<keyword evidence="6" id="KW-0479">Metal-binding</keyword>
<organism evidence="12 13">
    <name type="scientific">Heracleum sosnowskyi</name>
    <dbReference type="NCBI Taxonomy" id="360622"/>
    <lineage>
        <taxon>Eukaryota</taxon>
        <taxon>Viridiplantae</taxon>
        <taxon>Streptophyta</taxon>
        <taxon>Embryophyta</taxon>
        <taxon>Tracheophyta</taxon>
        <taxon>Spermatophyta</taxon>
        <taxon>Magnoliopsida</taxon>
        <taxon>eudicotyledons</taxon>
        <taxon>Gunneridae</taxon>
        <taxon>Pentapetalae</taxon>
        <taxon>asterids</taxon>
        <taxon>campanulids</taxon>
        <taxon>Apiales</taxon>
        <taxon>Apiaceae</taxon>
        <taxon>Apioideae</taxon>
        <taxon>apioid superclade</taxon>
        <taxon>Tordylieae</taxon>
        <taxon>Tordyliinae</taxon>
        <taxon>Heracleum</taxon>
    </lineage>
</organism>
<protein>
    <recommendedName>
        <fullName evidence="4">inositol-1,3,4-trisphosphate 5/6-kinase</fullName>
        <ecNumber evidence="4">2.7.1.159</ecNumber>
    </recommendedName>
</protein>
<name>A0AAD8I6G9_9APIA</name>
<dbReference type="EC" id="2.7.1.159" evidence="4"/>
<dbReference type="AlphaFoldDB" id="A0AAD8I6G9"/>
<evidence type="ECO:0000256" key="9">
    <source>
        <dbReference type="ARBA" id="ARBA00022840"/>
    </source>
</evidence>
<dbReference type="InterPro" id="IPR040464">
    <property type="entry name" value="InsP(3)kin_ATP-grasp"/>
</dbReference>
<dbReference type="GO" id="GO:0000287">
    <property type="term" value="F:magnesium ion binding"/>
    <property type="evidence" value="ECO:0007669"/>
    <property type="project" value="InterPro"/>
</dbReference>
<evidence type="ECO:0000256" key="3">
    <source>
        <dbReference type="ARBA" id="ARBA00011245"/>
    </source>
</evidence>
<evidence type="ECO:0000256" key="2">
    <source>
        <dbReference type="ARBA" id="ARBA00009601"/>
    </source>
</evidence>
<dbReference type="PANTHER" id="PTHR14217:SF1">
    <property type="entry name" value="INOSITOL-TETRAKISPHOSPHATE 1-KINASE"/>
    <property type="match status" value="1"/>
</dbReference>
<comment type="cofactor">
    <cofactor evidence="1">
        <name>Mg(2+)</name>
        <dbReference type="ChEBI" id="CHEBI:18420"/>
    </cofactor>
</comment>
<dbReference type="SUPFAM" id="SSF56059">
    <property type="entry name" value="Glutathione synthetase ATP-binding domain-like"/>
    <property type="match status" value="1"/>
</dbReference>
<evidence type="ECO:0000256" key="4">
    <source>
        <dbReference type="ARBA" id="ARBA00012017"/>
    </source>
</evidence>
<dbReference type="Gene3D" id="3.30.470.20">
    <property type="entry name" value="ATP-grasp fold, B domain"/>
    <property type="match status" value="1"/>
</dbReference>
<feature type="domain" description="Inositol 1,3,4-trisphosphate 5/6-kinase ATP-grasp" evidence="11">
    <location>
        <begin position="301"/>
        <end position="494"/>
    </location>
</feature>
<dbReference type="PIRSF" id="PIRSF038163">
    <property type="entry name" value="ITPK_uncN"/>
    <property type="match status" value="1"/>
</dbReference>
<keyword evidence="10" id="KW-0460">Magnesium</keyword>
<dbReference type="GO" id="GO:0005737">
    <property type="term" value="C:cytoplasm"/>
    <property type="evidence" value="ECO:0007669"/>
    <property type="project" value="TreeGrafter"/>
</dbReference>
<keyword evidence="13" id="KW-1185">Reference proteome</keyword>